<name>A0A9P6IJ47_9FUNG</name>
<dbReference type="Proteomes" id="UP000749646">
    <property type="component" value="Unassembled WGS sequence"/>
</dbReference>
<dbReference type="EMBL" id="JAAAHW010010535">
    <property type="protein sequence ID" value="KAF9924957.1"/>
    <property type="molecule type" value="Genomic_DNA"/>
</dbReference>
<evidence type="ECO:0000313" key="2">
    <source>
        <dbReference type="Proteomes" id="UP000749646"/>
    </source>
</evidence>
<reference evidence="1" key="1">
    <citation type="journal article" date="2020" name="Fungal Divers.">
        <title>Resolving the Mortierellaceae phylogeny through synthesis of multi-gene phylogenetics and phylogenomics.</title>
        <authorList>
            <person name="Vandepol N."/>
            <person name="Liber J."/>
            <person name="Desiro A."/>
            <person name="Na H."/>
            <person name="Kennedy M."/>
            <person name="Barry K."/>
            <person name="Grigoriev I.V."/>
            <person name="Miller A.N."/>
            <person name="O'Donnell K."/>
            <person name="Stajich J.E."/>
            <person name="Bonito G."/>
        </authorList>
    </citation>
    <scope>NUCLEOTIDE SEQUENCE</scope>
    <source>
        <strain evidence="1">MES-2147</strain>
    </source>
</reference>
<comment type="caution">
    <text evidence="1">The sequence shown here is derived from an EMBL/GenBank/DDBJ whole genome shotgun (WGS) entry which is preliminary data.</text>
</comment>
<accession>A0A9P6IJ47</accession>
<proteinExistence type="predicted"/>
<evidence type="ECO:0000313" key="1">
    <source>
        <dbReference type="EMBL" id="KAF9924957.1"/>
    </source>
</evidence>
<gene>
    <name evidence="1" type="ORF">BGZ65_008032</name>
</gene>
<keyword evidence="2" id="KW-1185">Reference proteome</keyword>
<dbReference type="AlphaFoldDB" id="A0A9P6IJ47"/>
<dbReference type="OrthoDB" id="5600552at2759"/>
<feature type="non-terminal residue" evidence="1">
    <location>
        <position position="120"/>
    </location>
</feature>
<protein>
    <submittedName>
        <fullName evidence="1">Uncharacterized protein</fullName>
    </submittedName>
</protein>
<sequence>MERLTEIFNTLNLAESARQSIAGVFTNAISSSQTSNSQAAINDEVRTVAAVLKPTKPKPYSGAVDAVECLNFIENQEEYFKIVSLNPTLWVRYTAVNLEGDAKAWWRDSNLDLDTPWVTF</sequence>
<organism evidence="1 2">
    <name type="scientific">Modicella reniformis</name>
    <dbReference type="NCBI Taxonomy" id="1440133"/>
    <lineage>
        <taxon>Eukaryota</taxon>
        <taxon>Fungi</taxon>
        <taxon>Fungi incertae sedis</taxon>
        <taxon>Mucoromycota</taxon>
        <taxon>Mortierellomycotina</taxon>
        <taxon>Mortierellomycetes</taxon>
        <taxon>Mortierellales</taxon>
        <taxon>Mortierellaceae</taxon>
        <taxon>Modicella</taxon>
    </lineage>
</organism>